<evidence type="ECO:0000313" key="2">
    <source>
        <dbReference type="Proteomes" id="UP000705283"/>
    </source>
</evidence>
<proteinExistence type="predicted"/>
<organism evidence="1 2">
    <name type="scientific">Rouxiella silvae</name>
    <dbReference type="NCBI Taxonomy" id="1646373"/>
    <lineage>
        <taxon>Bacteria</taxon>
        <taxon>Pseudomonadati</taxon>
        <taxon>Pseudomonadota</taxon>
        <taxon>Gammaproteobacteria</taxon>
        <taxon>Enterobacterales</taxon>
        <taxon>Yersiniaceae</taxon>
        <taxon>Rouxiella</taxon>
    </lineage>
</organism>
<comment type="caution">
    <text evidence="1">The sequence shown here is derived from an EMBL/GenBank/DDBJ whole genome shotgun (WGS) entry which is preliminary data.</text>
</comment>
<dbReference type="Proteomes" id="UP000705283">
    <property type="component" value="Unassembled WGS sequence"/>
</dbReference>
<dbReference type="EMBL" id="JADMKS010000005">
    <property type="protein sequence ID" value="MBF6637873.1"/>
    <property type="molecule type" value="Genomic_DNA"/>
</dbReference>
<accession>A0AA41BXS3</accession>
<name>A0AA41BXS3_9GAMM</name>
<gene>
    <name evidence="1" type="ORF">ITX54_14515</name>
</gene>
<evidence type="ECO:0000313" key="1">
    <source>
        <dbReference type="EMBL" id="MBF6637873.1"/>
    </source>
</evidence>
<sequence length="191" mass="21199">MFFPTDILRAALCCVADDKETREYLKGVYITPTHIKATNGWAAVMMEHGAETDIDGVFIVHGEIPVSAEGTAILQMKGKWYASHLNEDEEVVGYNALDHIESKYPDFSKIMPADADLTHELPMFSVKALSLPHRMFGDGTGVVRFKPTGKSAPCLLVLDPIINRFFGNPLLVIMPVKEETFDMLQGVIDEN</sequence>
<reference evidence="1" key="2">
    <citation type="submission" date="2022-09" db="EMBL/GenBank/DDBJ databases">
        <title>Rouxiella aceris sp. nov., isolated from tree sap and emended description of the genus Rhouxiella.</title>
        <authorList>
            <person name="Kim I.S."/>
        </authorList>
    </citation>
    <scope>NUCLEOTIDE SEQUENCE</scope>
    <source>
        <strain evidence="1">SAP-2</strain>
    </source>
</reference>
<protein>
    <submittedName>
        <fullName evidence="1">Uncharacterized protein</fullName>
    </submittedName>
</protein>
<reference evidence="1" key="1">
    <citation type="submission" date="2020-11" db="EMBL/GenBank/DDBJ databases">
        <authorList>
            <person name="Lee S.D."/>
        </authorList>
    </citation>
    <scope>NUCLEOTIDE SEQUENCE</scope>
    <source>
        <strain evidence="1">SAP-2</strain>
    </source>
</reference>
<dbReference type="AlphaFoldDB" id="A0AA41BXS3"/>
<dbReference type="RefSeq" id="WP_152198439.1">
    <property type="nucleotide sequence ID" value="NZ_JADMKS010000005.1"/>
</dbReference>